<dbReference type="EnsemblPlants" id="Pp3c23_19331V3.1">
    <property type="protein sequence ID" value="Pp3c23_19331V3.1"/>
    <property type="gene ID" value="Pp3c23_19331"/>
</dbReference>
<organism evidence="1">
    <name type="scientific">Physcomitrium patens</name>
    <name type="common">Spreading-leaved earth moss</name>
    <name type="synonym">Physcomitrella patens</name>
    <dbReference type="NCBI Taxonomy" id="3218"/>
    <lineage>
        <taxon>Eukaryota</taxon>
        <taxon>Viridiplantae</taxon>
        <taxon>Streptophyta</taxon>
        <taxon>Embryophyta</taxon>
        <taxon>Bryophyta</taxon>
        <taxon>Bryophytina</taxon>
        <taxon>Bryopsida</taxon>
        <taxon>Funariidae</taxon>
        <taxon>Funariales</taxon>
        <taxon>Funariaceae</taxon>
        <taxon>Physcomitrium</taxon>
    </lineage>
</organism>
<evidence type="ECO:0000313" key="1">
    <source>
        <dbReference type="EMBL" id="PNR29610.1"/>
    </source>
</evidence>
<reference evidence="1 3" key="2">
    <citation type="journal article" date="2018" name="Plant J.">
        <title>The Physcomitrella patens chromosome-scale assembly reveals moss genome structure and evolution.</title>
        <authorList>
            <person name="Lang D."/>
            <person name="Ullrich K.K."/>
            <person name="Murat F."/>
            <person name="Fuchs J."/>
            <person name="Jenkins J."/>
            <person name="Haas F.B."/>
            <person name="Piednoel M."/>
            <person name="Gundlach H."/>
            <person name="Van Bel M."/>
            <person name="Meyberg R."/>
            <person name="Vives C."/>
            <person name="Morata J."/>
            <person name="Symeonidi A."/>
            <person name="Hiss M."/>
            <person name="Muchero W."/>
            <person name="Kamisugi Y."/>
            <person name="Saleh O."/>
            <person name="Blanc G."/>
            <person name="Decker E.L."/>
            <person name="van Gessel N."/>
            <person name="Grimwood J."/>
            <person name="Hayes R.D."/>
            <person name="Graham S.W."/>
            <person name="Gunter L.E."/>
            <person name="McDaniel S.F."/>
            <person name="Hoernstein S.N.W."/>
            <person name="Larsson A."/>
            <person name="Li F.W."/>
            <person name="Perroud P.F."/>
            <person name="Phillips J."/>
            <person name="Ranjan P."/>
            <person name="Rokshar D.S."/>
            <person name="Rothfels C.J."/>
            <person name="Schneider L."/>
            <person name="Shu S."/>
            <person name="Stevenson D.W."/>
            <person name="Thummler F."/>
            <person name="Tillich M."/>
            <person name="Villarreal Aguilar J.C."/>
            <person name="Widiez T."/>
            <person name="Wong G.K."/>
            <person name="Wymore A."/>
            <person name="Zhang Y."/>
            <person name="Zimmer A.D."/>
            <person name="Quatrano R.S."/>
            <person name="Mayer K.F.X."/>
            <person name="Goodstein D."/>
            <person name="Casacuberta J.M."/>
            <person name="Vandepoele K."/>
            <person name="Reski R."/>
            <person name="Cuming A.C."/>
            <person name="Tuskan G.A."/>
            <person name="Maumus F."/>
            <person name="Salse J."/>
            <person name="Schmutz J."/>
            <person name="Rensing S.A."/>
        </authorList>
    </citation>
    <scope>NUCLEOTIDE SEQUENCE [LARGE SCALE GENOMIC DNA]</scope>
    <source>
        <strain evidence="2 3">cv. Gransden 2004</strain>
    </source>
</reference>
<reference evidence="2" key="3">
    <citation type="submission" date="2020-12" db="UniProtKB">
        <authorList>
            <consortium name="EnsemblPlants"/>
        </authorList>
    </citation>
    <scope>IDENTIFICATION</scope>
</reference>
<evidence type="ECO:0000313" key="3">
    <source>
        <dbReference type="Proteomes" id="UP000006727"/>
    </source>
</evidence>
<dbReference type="EMBL" id="ABEU02000023">
    <property type="protein sequence ID" value="PNR29610.1"/>
    <property type="molecule type" value="Genomic_DNA"/>
</dbReference>
<accession>A0A2K1IK02</accession>
<name>A0A2K1IK02_PHYPA</name>
<sequence>MSHSFCGECSELEYRAAGQDHNCVGGDMIGRAHRRFLHRAQLTFNWRCKSIDIKLGRKSPSISALAGALTDVEAAKNIVVAQPGNRTPVSTVGGYYDATTPAAHRRIQYHV</sequence>
<reference evidence="1 3" key="1">
    <citation type="journal article" date="2008" name="Science">
        <title>The Physcomitrella genome reveals evolutionary insights into the conquest of land by plants.</title>
        <authorList>
            <person name="Rensing S."/>
            <person name="Lang D."/>
            <person name="Zimmer A."/>
            <person name="Terry A."/>
            <person name="Salamov A."/>
            <person name="Shapiro H."/>
            <person name="Nishiyama T."/>
            <person name="Perroud P.-F."/>
            <person name="Lindquist E."/>
            <person name="Kamisugi Y."/>
            <person name="Tanahashi T."/>
            <person name="Sakakibara K."/>
            <person name="Fujita T."/>
            <person name="Oishi K."/>
            <person name="Shin-I T."/>
            <person name="Kuroki Y."/>
            <person name="Toyoda A."/>
            <person name="Suzuki Y."/>
            <person name="Hashimoto A."/>
            <person name="Yamaguchi K."/>
            <person name="Sugano A."/>
            <person name="Kohara Y."/>
            <person name="Fujiyama A."/>
            <person name="Anterola A."/>
            <person name="Aoki S."/>
            <person name="Ashton N."/>
            <person name="Barbazuk W.B."/>
            <person name="Barker E."/>
            <person name="Bennetzen J."/>
            <person name="Bezanilla M."/>
            <person name="Blankenship R."/>
            <person name="Cho S.H."/>
            <person name="Dutcher S."/>
            <person name="Estelle M."/>
            <person name="Fawcett J.A."/>
            <person name="Gundlach H."/>
            <person name="Hanada K."/>
            <person name="Heyl A."/>
            <person name="Hicks K.A."/>
            <person name="Hugh J."/>
            <person name="Lohr M."/>
            <person name="Mayer K."/>
            <person name="Melkozernov A."/>
            <person name="Murata T."/>
            <person name="Nelson D."/>
            <person name="Pils B."/>
            <person name="Prigge M."/>
            <person name="Reiss B."/>
            <person name="Renner T."/>
            <person name="Rombauts S."/>
            <person name="Rushton P."/>
            <person name="Sanderfoot A."/>
            <person name="Schween G."/>
            <person name="Shiu S.-H."/>
            <person name="Stueber K."/>
            <person name="Theodoulou F.L."/>
            <person name="Tu H."/>
            <person name="Van de Peer Y."/>
            <person name="Verrier P.J."/>
            <person name="Waters E."/>
            <person name="Wood A."/>
            <person name="Yang L."/>
            <person name="Cove D."/>
            <person name="Cuming A."/>
            <person name="Hasebe M."/>
            <person name="Lucas S."/>
            <person name="Mishler D.B."/>
            <person name="Reski R."/>
            <person name="Grigoriev I."/>
            <person name="Quatrano R.S."/>
            <person name="Boore J.L."/>
        </authorList>
    </citation>
    <scope>NUCLEOTIDE SEQUENCE [LARGE SCALE GENOMIC DNA]</scope>
    <source>
        <strain evidence="2 3">cv. Gransden 2004</strain>
    </source>
</reference>
<dbReference type="InParanoid" id="A0A2K1IK02"/>
<protein>
    <submittedName>
        <fullName evidence="1 2">Uncharacterized protein</fullName>
    </submittedName>
</protein>
<proteinExistence type="predicted"/>
<dbReference type="Gramene" id="Pp3c23_19331V3.1">
    <property type="protein sequence ID" value="Pp3c23_19331V3.1"/>
    <property type="gene ID" value="Pp3c23_19331"/>
</dbReference>
<evidence type="ECO:0000313" key="2">
    <source>
        <dbReference type="EnsemblPlants" id="Pp3c23_19331V3.1"/>
    </source>
</evidence>
<gene>
    <name evidence="1" type="ORF">PHYPA_028304</name>
</gene>
<keyword evidence="3" id="KW-1185">Reference proteome</keyword>
<dbReference type="Proteomes" id="UP000006727">
    <property type="component" value="Chromosome 23"/>
</dbReference>
<dbReference type="AlphaFoldDB" id="A0A2K1IK02"/>